<protein>
    <recommendedName>
        <fullName evidence="3">HicB family protein</fullName>
    </recommendedName>
</protein>
<dbReference type="AlphaFoldDB" id="A0A0G1A583"/>
<dbReference type="InterPro" id="IPR035069">
    <property type="entry name" value="TTHA1013/TTHA0281-like"/>
</dbReference>
<gene>
    <name evidence="1" type="ORF">UU78_C0060G0008</name>
</gene>
<dbReference type="SUPFAM" id="SSF143100">
    <property type="entry name" value="TTHA1013/TTHA0281-like"/>
    <property type="match status" value="1"/>
</dbReference>
<evidence type="ECO:0000313" key="2">
    <source>
        <dbReference type="Proteomes" id="UP000034371"/>
    </source>
</evidence>
<name>A0A0G1A583_9BACT</name>
<evidence type="ECO:0008006" key="3">
    <source>
        <dbReference type="Google" id="ProtNLM"/>
    </source>
</evidence>
<reference evidence="1 2" key="1">
    <citation type="journal article" date="2015" name="Nature">
        <title>rRNA introns, odd ribosomes, and small enigmatic genomes across a large radiation of phyla.</title>
        <authorList>
            <person name="Brown C.T."/>
            <person name="Hug L.A."/>
            <person name="Thomas B.C."/>
            <person name="Sharon I."/>
            <person name="Castelle C.J."/>
            <person name="Singh A."/>
            <person name="Wilkins M.J."/>
            <person name="Williams K.H."/>
            <person name="Banfield J.F."/>
        </authorList>
    </citation>
    <scope>NUCLEOTIDE SEQUENCE [LARGE SCALE GENOMIC DNA]</scope>
</reference>
<dbReference type="EMBL" id="LCBY01000060">
    <property type="protein sequence ID" value="KKS20543.1"/>
    <property type="molecule type" value="Genomic_DNA"/>
</dbReference>
<evidence type="ECO:0000313" key="1">
    <source>
        <dbReference type="EMBL" id="KKS20543.1"/>
    </source>
</evidence>
<dbReference type="PANTHER" id="PTHR34504:SF4">
    <property type="entry name" value="ANTITOXIN HICB"/>
    <property type="match status" value="1"/>
</dbReference>
<proteinExistence type="predicted"/>
<dbReference type="Pfam" id="PF21748">
    <property type="entry name" value="UPF0150"/>
    <property type="match status" value="1"/>
</dbReference>
<dbReference type="Proteomes" id="UP000034371">
    <property type="component" value="Unassembled WGS sequence"/>
</dbReference>
<organism evidence="1 2">
    <name type="scientific">Candidatus Roizmanbacteria bacterium GW2011_GWC2_41_7</name>
    <dbReference type="NCBI Taxonomy" id="1618487"/>
    <lineage>
        <taxon>Bacteria</taxon>
        <taxon>Candidatus Roizmaniibacteriota</taxon>
    </lineage>
</organism>
<comment type="caution">
    <text evidence="1">The sequence shown here is derived from an EMBL/GenBank/DDBJ whole genome shotgun (WGS) entry which is preliminary data.</text>
</comment>
<dbReference type="Gene3D" id="3.30.160.250">
    <property type="match status" value="1"/>
</dbReference>
<dbReference type="PANTHER" id="PTHR34504">
    <property type="entry name" value="ANTITOXIN HICB"/>
    <property type="match status" value="1"/>
</dbReference>
<dbReference type="InterPro" id="IPR051404">
    <property type="entry name" value="TA_system_antitoxin"/>
</dbReference>
<sequence length="71" mass="8123">MKQQFTAIYKKQGKWYLGWVEEISGVNTQGKTLKEVKDNLKEALSLILETNRILSKSGKGQVIRELITVSR</sequence>
<dbReference type="InterPro" id="IPR049389">
    <property type="entry name" value="TTHA0281-like"/>
</dbReference>
<accession>A0A0G1A583</accession>